<sequence length="132" mass="15022">MNPNFYPTHLECRTAPLTRRRPSTYVVSGPAKQGGGASPSRTVLSTRFQRVERSFFWFFCFFCFILFFFLYYFYFIIKKNIKRGVILGGGGGWRGVGDKLPLCLHAYSPVCYACTPNNSVVSALGRNYRDAC</sequence>
<dbReference type="GeneID" id="68665130"/>
<evidence type="ECO:0000256" key="1">
    <source>
        <dbReference type="SAM" id="Phobius"/>
    </source>
</evidence>
<name>A0A8K1I864_9PEZI</name>
<gene>
    <name evidence="2" type="primary">orf132F</name>
</gene>
<dbReference type="RefSeq" id="YP_010218813.1">
    <property type="nucleotide sequence ID" value="NC_058917.1"/>
</dbReference>
<dbReference type="AlphaFoldDB" id="A0A8K1I864"/>
<keyword evidence="1" id="KW-0472">Membrane</keyword>
<keyword evidence="1" id="KW-1133">Transmembrane helix</keyword>
<keyword evidence="1" id="KW-0812">Transmembrane</keyword>
<accession>A0A8K1I864</accession>
<proteinExistence type="predicted"/>
<dbReference type="EMBL" id="MW538937">
    <property type="protein sequence ID" value="UBU98469.1"/>
    <property type="molecule type" value="Genomic_DNA"/>
</dbReference>
<protein>
    <submittedName>
        <fullName evidence="2">Uncharacterized protein</fullName>
    </submittedName>
</protein>
<organism evidence="2">
    <name type="scientific">Morchella brunnea</name>
    <dbReference type="NCBI Taxonomy" id="1174671"/>
    <lineage>
        <taxon>Eukaryota</taxon>
        <taxon>Fungi</taxon>
        <taxon>Dikarya</taxon>
        <taxon>Ascomycota</taxon>
        <taxon>Pezizomycotina</taxon>
        <taxon>Pezizomycetes</taxon>
        <taxon>Pezizales</taxon>
        <taxon>Morchellaceae</taxon>
        <taxon>Morchella</taxon>
    </lineage>
</organism>
<reference evidence="2" key="1">
    <citation type="submission" date="2021-01" db="EMBL/GenBank/DDBJ databases">
        <authorList>
            <person name="Sun H.-H."/>
            <person name="Zhang S."/>
            <person name="Zhang Y.-J."/>
        </authorList>
    </citation>
    <scope>NUCLEOTIDE SEQUENCE</scope>
    <source>
        <strain evidence="2">CMM1</strain>
    </source>
</reference>
<feature type="transmembrane region" description="Helical" evidence="1">
    <location>
        <begin position="55"/>
        <end position="77"/>
    </location>
</feature>
<evidence type="ECO:0000313" key="2">
    <source>
        <dbReference type="EMBL" id="UBU98469.1"/>
    </source>
</evidence>
<keyword evidence="2" id="KW-0496">Mitochondrion</keyword>
<geneLocation type="mitochondrion" evidence="2"/>